<gene>
    <name evidence="2" type="ORF">KPL78_26850</name>
</gene>
<name>A0ABS7AGR9_9PROT</name>
<dbReference type="Gene3D" id="2.170.16.10">
    <property type="entry name" value="Hedgehog/Intein (Hint) domain"/>
    <property type="match status" value="1"/>
</dbReference>
<reference evidence="2 3" key="1">
    <citation type="submission" date="2021-07" db="EMBL/GenBank/DDBJ databases">
        <authorList>
            <person name="So Y."/>
        </authorList>
    </citation>
    <scope>NUCLEOTIDE SEQUENCE [LARGE SCALE GENOMIC DNA]</scope>
    <source>
        <strain evidence="2 3">HJA6</strain>
    </source>
</reference>
<accession>A0ABS7AGR9</accession>
<keyword evidence="3" id="KW-1185">Reference proteome</keyword>
<evidence type="ECO:0000259" key="1">
    <source>
        <dbReference type="Pfam" id="PF13403"/>
    </source>
</evidence>
<dbReference type="SUPFAM" id="SSF51294">
    <property type="entry name" value="Hedgehog/intein (Hint) domain"/>
    <property type="match status" value="1"/>
</dbReference>
<dbReference type="InterPro" id="IPR036844">
    <property type="entry name" value="Hint_dom_sf"/>
</dbReference>
<feature type="domain" description="Hedgehog/Intein (Hint)" evidence="1">
    <location>
        <begin position="41"/>
        <end position="179"/>
    </location>
</feature>
<dbReference type="Proteomes" id="UP001196565">
    <property type="component" value="Unassembled WGS sequence"/>
</dbReference>
<dbReference type="InterPro" id="IPR028992">
    <property type="entry name" value="Hedgehog/Intein_dom"/>
</dbReference>
<dbReference type="EMBL" id="JAHYBZ010000012">
    <property type="protein sequence ID" value="MBW6401499.1"/>
    <property type="molecule type" value="Genomic_DNA"/>
</dbReference>
<evidence type="ECO:0000313" key="3">
    <source>
        <dbReference type="Proteomes" id="UP001196565"/>
    </source>
</evidence>
<dbReference type="RefSeq" id="WP_219766214.1">
    <property type="nucleotide sequence ID" value="NZ_JAHYBZ010000012.1"/>
</dbReference>
<evidence type="ECO:0000313" key="2">
    <source>
        <dbReference type="EMBL" id="MBW6401499.1"/>
    </source>
</evidence>
<protein>
    <submittedName>
        <fullName evidence="2">Hint domain-containing protein</fullName>
    </submittedName>
</protein>
<sequence>MSMNPGTPTAEAPQPGINGAAGFAAQSATWFETGGMLGQAPCYVAGTRIATAGGEVPVETLKPGDTVVTADGGGPPLRPVIWVGHRKVSLRRRGNLLALAPVRITVGALADGVPHRDLCVSPDHAMFLDGRLVPAGLLVNGVTIFQDFHHAEVTYWHVELPAHALLVAEGALSESYLDDGNRGQYDNCGLITVFMDAVTARGTGRYDAASCFRPLRHGPLLDAIRDRLALRAKGMRRRA</sequence>
<organism evidence="2 3">
    <name type="scientific">Roseomonas alba</name>
    <dbReference type="NCBI Taxonomy" id="2846776"/>
    <lineage>
        <taxon>Bacteria</taxon>
        <taxon>Pseudomonadati</taxon>
        <taxon>Pseudomonadota</taxon>
        <taxon>Alphaproteobacteria</taxon>
        <taxon>Acetobacterales</taxon>
        <taxon>Roseomonadaceae</taxon>
        <taxon>Roseomonas</taxon>
    </lineage>
</organism>
<comment type="caution">
    <text evidence="2">The sequence shown here is derived from an EMBL/GenBank/DDBJ whole genome shotgun (WGS) entry which is preliminary data.</text>
</comment>
<dbReference type="Pfam" id="PF13403">
    <property type="entry name" value="Hint_2"/>
    <property type="match status" value="1"/>
</dbReference>
<proteinExistence type="predicted"/>